<reference evidence="6" key="1">
    <citation type="submission" date="2021-11" db="EMBL/GenBank/DDBJ databases">
        <authorList>
            <consortium name="Genoscope - CEA"/>
            <person name="William W."/>
        </authorList>
    </citation>
    <scope>NUCLEOTIDE SEQUENCE</scope>
</reference>
<dbReference type="Pfam" id="PF13833">
    <property type="entry name" value="EF-hand_8"/>
    <property type="match status" value="1"/>
</dbReference>
<dbReference type="Proteomes" id="UP000789595">
    <property type="component" value="Unassembled WGS sequence"/>
</dbReference>
<keyword evidence="3" id="KW-0106">Calcium</keyword>
<dbReference type="InterPro" id="IPR051581">
    <property type="entry name" value="Ca-bind"/>
</dbReference>
<dbReference type="EMBL" id="CAKKNE010000005">
    <property type="protein sequence ID" value="CAH0376369.1"/>
    <property type="molecule type" value="Genomic_DNA"/>
</dbReference>
<dbReference type="AlphaFoldDB" id="A0A8J2SZT2"/>
<dbReference type="InterPro" id="IPR002048">
    <property type="entry name" value="EF_hand_dom"/>
</dbReference>
<dbReference type="Pfam" id="PF13499">
    <property type="entry name" value="EF-hand_7"/>
    <property type="match status" value="3"/>
</dbReference>
<dbReference type="OrthoDB" id="26525at2759"/>
<accession>A0A8J2SZT2</accession>
<evidence type="ECO:0000259" key="5">
    <source>
        <dbReference type="PROSITE" id="PS50222"/>
    </source>
</evidence>
<dbReference type="PROSITE" id="PS00018">
    <property type="entry name" value="EF_HAND_1"/>
    <property type="match status" value="7"/>
</dbReference>
<dbReference type="InterPro" id="IPR011992">
    <property type="entry name" value="EF-hand-dom_pair"/>
</dbReference>
<gene>
    <name evidence="6" type="ORF">PECAL_5P09450</name>
</gene>
<feature type="domain" description="EF-hand" evidence="5">
    <location>
        <begin position="438"/>
        <end position="473"/>
    </location>
</feature>
<dbReference type="PANTHER" id="PTHR34524">
    <property type="entry name" value="CALCYPHOSIN"/>
    <property type="match status" value="1"/>
</dbReference>
<dbReference type="GO" id="GO:0005509">
    <property type="term" value="F:calcium ion binding"/>
    <property type="evidence" value="ECO:0007669"/>
    <property type="project" value="InterPro"/>
</dbReference>
<dbReference type="PANTHER" id="PTHR34524:SF6">
    <property type="entry name" value="CALCYPHOSINE LIKE"/>
    <property type="match status" value="1"/>
</dbReference>
<feature type="domain" description="EF-hand" evidence="5">
    <location>
        <begin position="316"/>
        <end position="351"/>
    </location>
</feature>
<feature type="domain" description="EF-hand" evidence="5">
    <location>
        <begin position="190"/>
        <end position="225"/>
    </location>
</feature>
<organism evidence="6 7">
    <name type="scientific">Pelagomonas calceolata</name>
    <dbReference type="NCBI Taxonomy" id="35677"/>
    <lineage>
        <taxon>Eukaryota</taxon>
        <taxon>Sar</taxon>
        <taxon>Stramenopiles</taxon>
        <taxon>Ochrophyta</taxon>
        <taxon>Pelagophyceae</taxon>
        <taxon>Pelagomonadales</taxon>
        <taxon>Pelagomonadaceae</taxon>
        <taxon>Pelagomonas</taxon>
    </lineage>
</organism>
<dbReference type="InterPro" id="IPR018247">
    <property type="entry name" value="EF_Hand_1_Ca_BS"/>
</dbReference>
<evidence type="ECO:0000256" key="1">
    <source>
        <dbReference type="ARBA" id="ARBA00022723"/>
    </source>
</evidence>
<evidence type="ECO:0000256" key="4">
    <source>
        <dbReference type="SAM" id="MobiDB-lite"/>
    </source>
</evidence>
<feature type="domain" description="EF-hand" evidence="5">
    <location>
        <begin position="154"/>
        <end position="189"/>
    </location>
</feature>
<sequence>MEISSEHSAPRRIKHKPFHKWSPSVLIEALKDKFATQSNSVRRAFREVAQPGQDRITKPQIRRLLHNLNLVGVGPKVLTEVFNTIDVDRNGSIDYREFKDAFGEGICGGGYEGMDVFHGEKSHIENIKNRCLRNSPRNMKLETAITELRTRMATQHTKVKTAFRALDRDSSGKLEKGELLLLLKNYHIKLRDADVDKLIARIDTDNSGKVSYREFNNFFGSDIAGSAFGNSTAMNSGLGRIEDKCCFERNEQLYKKNSYQRHQNWTTTDFMNAMESILMTRARTVRRIFRIADVDKSGCIDAKEWHNALSQMNLEMSHEKAKQFFDALDKNGDGLINYREFVAAFGDIVAGFRDTGIISSASPRLKQQVEFGNSMCQPRLESKMPRYTVSQIREVVARRLGGKYTSACSAFRNLDLDKDSSLDKEEFRHFIKSLNIELHDEDYEMLYCELDRDKNGSIDYKEFLFWFGEAICGAPWQANQSTGLCTRGIPHTANRIPEPWLLSSEEALRLLHIKLTETSTSVNKVFKRYNKDRASQLCRKQFKMMFDNYHLHVNDDIVREIVKHIQRTHGKFPADGNGITFPLFVREFGKSIAGGAYVGVVDHNSNSTRNCRDIKPTPKCTAKQARALLIDKLVTNFKHSRAAFTRLNIASCHAMSRGELRNALTCYHIHLDDDAFGEFVQEFDKDNNGVIDFREFLSVVGADVSGASDNGLSVTMQAADDQQKARLRNLHKQLAHQNYHSSDSDTDSSEHQQNSPHEAKNDHEVKLSKDNETCKVARKRCQLDLAKSRQNKCPPLPTIWDLSGLKTSDARQVPVGHAALHRKHWRIPPSRPLQRVISGPLNMTHCRR</sequence>
<dbReference type="PROSITE" id="PS50222">
    <property type="entry name" value="EF_HAND_2"/>
    <property type="match status" value="8"/>
</dbReference>
<keyword evidence="2" id="KW-0677">Repeat</keyword>
<protein>
    <recommendedName>
        <fullName evidence="5">EF-hand domain-containing protein</fullName>
    </recommendedName>
</protein>
<feature type="domain" description="EF-hand" evidence="5">
    <location>
        <begin position="671"/>
        <end position="706"/>
    </location>
</feature>
<feature type="domain" description="EF-hand" evidence="5">
    <location>
        <begin position="410"/>
        <end position="437"/>
    </location>
</feature>
<proteinExistence type="predicted"/>
<feature type="domain" description="EF-hand" evidence="5">
    <location>
        <begin position="280"/>
        <end position="315"/>
    </location>
</feature>
<dbReference type="CDD" id="cd00051">
    <property type="entry name" value="EFh"/>
    <property type="match status" value="1"/>
</dbReference>
<name>A0A8J2SZT2_9STRA</name>
<feature type="compositionally biased region" description="Basic and acidic residues" evidence="4">
    <location>
        <begin position="757"/>
        <end position="767"/>
    </location>
</feature>
<dbReference type="Gene3D" id="1.10.238.10">
    <property type="entry name" value="EF-hand"/>
    <property type="match status" value="5"/>
</dbReference>
<evidence type="ECO:0000313" key="6">
    <source>
        <dbReference type="EMBL" id="CAH0376369.1"/>
    </source>
</evidence>
<dbReference type="SMART" id="SM00054">
    <property type="entry name" value="EFh"/>
    <property type="match status" value="8"/>
</dbReference>
<dbReference type="SUPFAM" id="SSF47473">
    <property type="entry name" value="EF-hand"/>
    <property type="match status" value="3"/>
</dbReference>
<dbReference type="Pfam" id="PF13202">
    <property type="entry name" value="EF-hand_5"/>
    <property type="match status" value="1"/>
</dbReference>
<feature type="region of interest" description="Disordered" evidence="4">
    <location>
        <begin position="735"/>
        <end position="767"/>
    </location>
</feature>
<keyword evidence="7" id="KW-1185">Reference proteome</keyword>
<evidence type="ECO:0000313" key="7">
    <source>
        <dbReference type="Proteomes" id="UP000789595"/>
    </source>
</evidence>
<comment type="caution">
    <text evidence="6">The sequence shown here is derived from an EMBL/GenBank/DDBJ whole genome shotgun (WGS) entry which is preliminary data.</text>
</comment>
<evidence type="ECO:0000256" key="3">
    <source>
        <dbReference type="ARBA" id="ARBA00022837"/>
    </source>
</evidence>
<keyword evidence="1" id="KW-0479">Metal-binding</keyword>
<evidence type="ECO:0000256" key="2">
    <source>
        <dbReference type="ARBA" id="ARBA00022737"/>
    </source>
</evidence>
<feature type="domain" description="EF-hand" evidence="5">
    <location>
        <begin position="73"/>
        <end position="108"/>
    </location>
</feature>